<protein>
    <submittedName>
        <fullName evidence="2">CoA transferase</fullName>
    </submittedName>
</protein>
<sequence length="411" mass="45751">MSTFALEGIRILDLSMWWSGPLCTSYLGALGAEVIKVESIQFPDGFRYTMAPSGEKDWWELGPQWNAANMNKLGLTLNLNVPEGLELFKELVAKSDVVIENFSPRVMENFGLSYQELQKVNPEIIYVSMPAYGSTGPYRDKPGFAYTFEILSGIAQTNGYDNENPLIISGVGDVISSFHTTYALLAALEYRNRTGKGQHVEVAQTEACANFIGQPIADVSLNGRNWGRTGNRQPNMAPHGVYRSKGEDSWVAISITNDEEWRKFCGVIDKPSLATDERFQTASCRCRHQDELDQLVESWTIKLGHYEAADLLQHAGISAGPVLEVDEMEEDPFLQGMFQEVTRDLNGTHAFPSWPVKFSGTRLEHHSPAPKLGQHNEYVLKGLMGLSENQIESLEKEEIIGVEPLGAKISK</sequence>
<gene>
    <name evidence="3" type="ORF">KHB02_017290</name>
    <name evidence="2" type="ORF">KHB02_21960</name>
</gene>
<evidence type="ECO:0000313" key="3">
    <source>
        <dbReference type="EMBL" id="MCH6267276.1"/>
    </source>
</evidence>
<dbReference type="EMBL" id="JAGYPE020000033">
    <property type="protein sequence ID" value="MCH6267276.1"/>
    <property type="molecule type" value="Genomic_DNA"/>
</dbReference>
<reference evidence="2" key="1">
    <citation type="submission" date="2021-05" db="EMBL/GenBank/DDBJ databases">
        <title>Novel Bacillus species.</title>
        <authorList>
            <person name="Liu G."/>
        </authorList>
    </citation>
    <scope>NUCLEOTIDE SEQUENCE</scope>
    <source>
        <strain evidence="2 4">FJAT-50051</strain>
    </source>
</reference>
<evidence type="ECO:0000256" key="1">
    <source>
        <dbReference type="ARBA" id="ARBA00022679"/>
    </source>
</evidence>
<evidence type="ECO:0000313" key="2">
    <source>
        <dbReference type="EMBL" id="MBS4184062.1"/>
    </source>
</evidence>
<dbReference type="Pfam" id="PF02515">
    <property type="entry name" value="CoA_transf_3"/>
    <property type="match status" value="1"/>
</dbReference>
<dbReference type="InterPro" id="IPR003673">
    <property type="entry name" value="CoA-Trfase_fam_III"/>
</dbReference>
<accession>A0A942T0Y9</accession>
<dbReference type="EMBL" id="JAGYPE010000004">
    <property type="protein sequence ID" value="MBS4184062.1"/>
    <property type="molecule type" value="Genomic_DNA"/>
</dbReference>
<dbReference type="Gene3D" id="3.30.1540.10">
    <property type="entry name" value="formyl-coa transferase, domain 3"/>
    <property type="match status" value="1"/>
</dbReference>
<dbReference type="PANTHER" id="PTHR48207">
    <property type="entry name" value="SUCCINATE--HYDROXYMETHYLGLUTARATE COA-TRANSFERASE"/>
    <property type="match status" value="1"/>
</dbReference>
<dbReference type="InterPro" id="IPR044855">
    <property type="entry name" value="CoA-Trfase_III_dom3_sf"/>
</dbReference>
<comment type="caution">
    <text evidence="2">The sequence shown here is derived from an EMBL/GenBank/DDBJ whole genome shotgun (WGS) entry which is preliminary data.</text>
</comment>
<dbReference type="SUPFAM" id="SSF89796">
    <property type="entry name" value="CoA-transferase family III (CaiB/BaiF)"/>
    <property type="match status" value="1"/>
</dbReference>
<name>A0A942T0Y9_9BACI</name>
<organism evidence="2">
    <name type="scientific">Neobacillus citreus</name>
    <dbReference type="NCBI Taxonomy" id="2833578"/>
    <lineage>
        <taxon>Bacteria</taxon>
        <taxon>Bacillati</taxon>
        <taxon>Bacillota</taxon>
        <taxon>Bacilli</taxon>
        <taxon>Bacillales</taxon>
        <taxon>Bacillaceae</taxon>
        <taxon>Neobacillus</taxon>
    </lineage>
</organism>
<dbReference type="AlphaFoldDB" id="A0A942T0Y9"/>
<dbReference type="PANTHER" id="PTHR48207:SF3">
    <property type="entry name" value="SUCCINATE--HYDROXYMETHYLGLUTARATE COA-TRANSFERASE"/>
    <property type="match status" value="1"/>
</dbReference>
<dbReference type="Proteomes" id="UP000677265">
    <property type="component" value="Unassembled WGS sequence"/>
</dbReference>
<dbReference type="Gene3D" id="3.40.50.10540">
    <property type="entry name" value="Crotonobetainyl-coa:carnitine coa-transferase, domain 1"/>
    <property type="match status" value="1"/>
</dbReference>
<keyword evidence="4" id="KW-1185">Reference proteome</keyword>
<dbReference type="InterPro" id="IPR050483">
    <property type="entry name" value="CoA-transferase_III_domain"/>
</dbReference>
<keyword evidence="1 2" id="KW-0808">Transferase</keyword>
<proteinExistence type="predicted"/>
<dbReference type="InterPro" id="IPR023606">
    <property type="entry name" value="CoA-Trfase_III_dom_1_sf"/>
</dbReference>
<dbReference type="RefSeq" id="WP_213143977.1">
    <property type="nucleotide sequence ID" value="NZ_JAGYPE020000033.1"/>
</dbReference>
<evidence type="ECO:0000313" key="4">
    <source>
        <dbReference type="Proteomes" id="UP000677265"/>
    </source>
</evidence>
<dbReference type="GO" id="GO:0008410">
    <property type="term" value="F:CoA-transferase activity"/>
    <property type="evidence" value="ECO:0007669"/>
    <property type="project" value="TreeGrafter"/>
</dbReference>